<proteinExistence type="predicted"/>
<name>K2ADV8_9BACT</name>
<dbReference type="EMBL" id="AMFJ01021645">
    <property type="protein sequence ID" value="EKD66230.1"/>
    <property type="molecule type" value="Genomic_DNA"/>
</dbReference>
<sequence length="83" mass="9859">MGKRLERVCDHLFWDVDESIVLKDLTSEMQNELGRIMNLWDNIPLKPKCHIINIWDSLRNYAKEVERRELGIVHGKTNLDIWG</sequence>
<dbReference type="AlphaFoldDB" id="K2ADV8"/>
<reference evidence="1" key="1">
    <citation type="journal article" date="2012" name="Science">
        <title>Fermentation, hydrogen, and sulfur metabolism in multiple uncultivated bacterial phyla.</title>
        <authorList>
            <person name="Wrighton K.C."/>
            <person name="Thomas B.C."/>
            <person name="Sharon I."/>
            <person name="Miller C.S."/>
            <person name="Castelle C.J."/>
            <person name="VerBerkmoes N.C."/>
            <person name="Wilkins M.J."/>
            <person name="Hettich R.L."/>
            <person name="Lipton M.S."/>
            <person name="Williams K.H."/>
            <person name="Long P.E."/>
            <person name="Banfield J.F."/>
        </authorList>
    </citation>
    <scope>NUCLEOTIDE SEQUENCE [LARGE SCALE GENOMIC DNA]</scope>
</reference>
<organism evidence="1">
    <name type="scientific">uncultured bacterium</name>
    <name type="common">gcode 4</name>
    <dbReference type="NCBI Taxonomy" id="1234023"/>
    <lineage>
        <taxon>Bacteria</taxon>
        <taxon>environmental samples</taxon>
    </lineage>
</organism>
<comment type="caution">
    <text evidence="1">The sequence shown here is derived from an EMBL/GenBank/DDBJ whole genome shotgun (WGS) entry which is preliminary data.</text>
</comment>
<protein>
    <submittedName>
        <fullName evidence="1">Uncharacterized protein</fullName>
    </submittedName>
</protein>
<gene>
    <name evidence="1" type="ORF">ACD_49C00059G0003</name>
</gene>
<accession>K2ADV8</accession>
<evidence type="ECO:0000313" key="1">
    <source>
        <dbReference type="EMBL" id="EKD66230.1"/>
    </source>
</evidence>